<keyword evidence="2 8" id="KW-0813">Transport</keyword>
<dbReference type="PIRSF" id="PIRSF006351">
    <property type="entry name" value="PTS_EIIC-Cellobiose"/>
    <property type="match status" value="1"/>
</dbReference>
<evidence type="ECO:0000256" key="4">
    <source>
        <dbReference type="ARBA" id="ARBA00022597"/>
    </source>
</evidence>
<evidence type="ECO:0000256" key="9">
    <source>
        <dbReference type="SAM" id="Phobius"/>
    </source>
</evidence>
<keyword evidence="4 8" id="KW-0762">Sugar transport</keyword>
<feature type="transmembrane region" description="Helical" evidence="9">
    <location>
        <begin position="180"/>
        <end position="200"/>
    </location>
</feature>
<dbReference type="InterPro" id="IPR003352">
    <property type="entry name" value="PTS_EIIC"/>
</dbReference>
<feature type="transmembrane region" description="Helical" evidence="9">
    <location>
        <begin position="390"/>
        <end position="409"/>
    </location>
</feature>
<evidence type="ECO:0000256" key="7">
    <source>
        <dbReference type="ARBA" id="ARBA00023136"/>
    </source>
</evidence>
<organism evidence="11 12">
    <name type="scientific">Laceyella putida</name>
    <dbReference type="NCBI Taxonomy" id="110101"/>
    <lineage>
        <taxon>Bacteria</taxon>
        <taxon>Bacillati</taxon>
        <taxon>Bacillota</taxon>
        <taxon>Bacilli</taxon>
        <taxon>Bacillales</taxon>
        <taxon>Thermoactinomycetaceae</taxon>
        <taxon>Laceyella</taxon>
    </lineage>
</organism>
<feature type="transmembrane region" description="Helical" evidence="9">
    <location>
        <begin position="69"/>
        <end position="91"/>
    </location>
</feature>
<accession>A0ABW2RNQ2</accession>
<keyword evidence="5 9" id="KW-0812">Transmembrane</keyword>
<dbReference type="NCBIfam" id="TIGR00410">
    <property type="entry name" value="lacE"/>
    <property type="match status" value="1"/>
</dbReference>
<feature type="transmembrane region" description="Helical" evidence="9">
    <location>
        <begin position="280"/>
        <end position="302"/>
    </location>
</feature>
<keyword evidence="3 8" id="KW-1003">Cell membrane</keyword>
<keyword evidence="6 9" id="KW-1133">Transmembrane helix</keyword>
<dbReference type="InterPro" id="IPR004796">
    <property type="entry name" value="PTS_IIC_cello"/>
</dbReference>
<evidence type="ECO:0000259" key="10">
    <source>
        <dbReference type="PROSITE" id="PS51105"/>
    </source>
</evidence>
<evidence type="ECO:0000256" key="2">
    <source>
        <dbReference type="ARBA" id="ARBA00022448"/>
    </source>
</evidence>
<dbReference type="Proteomes" id="UP001596500">
    <property type="component" value="Unassembled WGS sequence"/>
</dbReference>
<feature type="transmembrane region" description="Helical" evidence="9">
    <location>
        <begin position="98"/>
        <end position="118"/>
    </location>
</feature>
<feature type="transmembrane region" description="Helical" evidence="9">
    <location>
        <begin position="138"/>
        <end position="159"/>
    </location>
</feature>
<feature type="domain" description="PTS EIIC type-3" evidence="10">
    <location>
        <begin position="8"/>
        <end position="408"/>
    </location>
</feature>
<dbReference type="PANTHER" id="PTHR33989">
    <property type="match status" value="1"/>
</dbReference>
<feature type="transmembrane region" description="Helical" evidence="9">
    <location>
        <begin position="340"/>
        <end position="359"/>
    </location>
</feature>
<comment type="caution">
    <text evidence="11">The sequence shown here is derived from an EMBL/GenBank/DDBJ whole genome shotgun (WGS) entry which is preliminary data.</text>
</comment>
<dbReference type="InterPro" id="IPR051088">
    <property type="entry name" value="PTS_Sugar-EIIC/EIIB"/>
</dbReference>
<reference evidence="12" key="1">
    <citation type="journal article" date="2019" name="Int. J. Syst. Evol. Microbiol.">
        <title>The Global Catalogue of Microorganisms (GCM) 10K type strain sequencing project: providing services to taxonomists for standard genome sequencing and annotation.</title>
        <authorList>
            <consortium name="The Broad Institute Genomics Platform"/>
            <consortium name="The Broad Institute Genome Sequencing Center for Infectious Disease"/>
            <person name="Wu L."/>
            <person name="Ma J."/>
        </authorList>
    </citation>
    <scope>NUCLEOTIDE SEQUENCE [LARGE SCALE GENOMIC DNA]</scope>
    <source>
        <strain evidence="12">CGMCC 1.12942</strain>
    </source>
</reference>
<keyword evidence="12" id="KW-1185">Reference proteome</keyword>
<dbReference type="Pfam" id="PF02378">
    <property type="entry name" value="PTS_EIIC"/>
    <property type="match status" value="1"/>
</dbReference>
<feature type="transmembrane region" description="Helical" evidence="9">
    <location>
        <begin position="215"/>
        <end position="238"/>
    </location>
</feature>
<name>A0ABW2RNQ2_9BACL</name>
<dbReference type="PROSITE" id="PS51105">
    <property type="entry name" value="PTS_EIIC_TYPE_3"/>
    <property type="match status" value="1"/>
</dbReference>
<evidence type="ECO:0000313" key="12">
    <source>
        <dbReference type="Proteomes" id="UP001596500"/>
    </source>
</evidence>
<feature type="transmembrane region" description="Helical" evidence="9">
    <location>
        <begin position="31"/>
        <end position="49"/>
    </location>
</feature>
<protein>
    <recommendedName>
        <fullName evidence="8">Permease IIC component</fullName>
    </recommendedName>
</protein>
<evidence type="ECO:0000256" key="8">
    <source>
        <dbReference type="PIRNR" id="PIRNR006351"/>
    </source>
</evidence>
<dbReference type="InterPro" id="IPR004501">
    <property type="entry name" value="PTS_EIIC_3"/>
</dbReference>
<gene>
    <name evidence="11" type="ORF">ACFQNG_15510</name>
</gene>
<sequence length="431" mass="47579">MQKFLFWIETRLMPPMARISEIRHLRAVRDGIIAVLPLIIVGCFFLIIANPPIDSLAKWVEPHKEQIVVPYRLTLGLMALYASFGMGYSLARSYKLDGIAGGMLTMATFIMATIPVNVDEKLPENEALGWLLPLQHMGGAGLFMSIIAMLIAVETLRFLKQRKLVIKMPESVPTSVSRSFEALIPATIIILFMWVVRVLLDVDLHAILQSIFKPLGVFAGNTFLGALVPVLFIMLLWTTGIHGDAVVGSVFHPIWFALLDQNAAAAASGETLPNLIVEPFFQWFVWIGGSGTTLALCIFMMFSKSSYLKQVGRFSIVPGIFNINEPVVFGVPMVMNPLMFIPFILAPVACTVVTYIAFATGFIGKISILAPWTLPGPIGAYLATGGSWNAVFLNIFNILLAGVIYWPFFKAYEKRMLAEEQTLNGESAQIM</sequence>
<dbReference type="RefSeq" id="WP_379866400.1">
    <property type="nucleotide sequence ID" value="NZ_JBHTBW010000051.1"/>
</dbReference>
<keyword evidence="7 8" id="KW-0472">Membrane</keyword>
<dbReference type="PANTHER" id="PTHR33989:SF11">
    <property type="entry name" value="LICHENAN PERMEASE IIC COMPONENT"/>
    <property type="match status" value="1"/>
</dbReference>
<evidence type="ECO:0000313" key="11">
    <source>
        <dbReference type="EMBL" id="MFC7442494.1"/>
    </source>
</evidence>
<dbReference type="EMBL" id="JBHTBW010000051">
    <property type="protein sequence ID" value="MFC7442494.1"/>
    <property type="molecule type" value="Genomic_DNA"/>
</dbReference>
<comment type="subcellular location">
    <subcellularLocation>
        <location evidence="1">Cell membrane</location>
        <topology evidence="1">Multi-pass membrane protein</topology>
    </subcellularLocation>
</comment>
<evidence type="ECO:0000256" key="6">
    <source>
        <dbReference type="ARBA" id="ARBA00022989"/>
    </source>
</evidence>
<proteinExistence type="predicted"/>
<evidence type="ECO:0000256" key="5">
    <source>
        <dbReference type="ARBA" id="ARBA00022692"/>
    </source>
</evidence>
<evidence type="ECO:0000256" key="1">
    <source>
        <dbReference type="ARBA" id="ARBA00004651"/>
    </source>
</evidence>
<evidence type="ECO:0000256" key="3">
    <source>
        <dbReference type="ARBA" id="ARBA00022475"/>
    </source>
</evidence>
<comment type="function">
    <text evidence="8">The phosphoenolpyruvate-dependent sugar phosphotransferase system (PTS), a major carbohydrate active -transport system, catalyzes the phosphorylation of incoming sugar substrates concomitant with their translocation across the cell membrane.</text>
</comment>
<feature type="transmembrane region" description="Helical" evidence="9">
    <location>
        <begin position="366"/>
        <end position="384"/>
    </location>
</feature>